<feature type="region of interest" description="Disordered" evidence="1">
    <location>
        <begin position="96"/>
        <end position="132"/>
    </location>
</feature>
<feature type="compositionally biased region" description="Basic and acidic residues" evidence="1">
    <location>
        <begin position="113"/>
        <end position="132"/>
    </location>
</feature>
<evidence type="ECO:0000313" key="3">
    <source>
        <dbReference type="Proteomes" id="UP000673691"/>
    </source>
</evidence>
<gene>
    <name evidence="2" type="ORF">BJ554DRAFT_4285</name>
</gene>
<name>A0A8H7ZNA8_9FUNG</name>
<evidence type="ECO:0000256" key="1">
    <source>
        <dbReference type="SAM" id="MobiDB-lite"/>
    </source>
</evidence>
<keyword evidence="3" id="KW-1185">Reference proteome</keyword>
<sequence>MARSAGGQLPWKIFSRSLQARRLQQTVHHRLSRDSHGRKCLGRPYSLTPIPPPHPPFQSHRGGRRVGEEGKARARRPRASGMFVLNRRIACEIQIKGPPGVPRRAQQARRLRGHESRDQVHLRRQVNEEKSA</sequence>
<feature type="region of interest" description="Disordered" evidence="1">
    <location>
        <begin position="28"/>
        <end position="81"/>
    </location>
</feature>
<accession>A0A8H7ZNA8</accession>
<evidence type="ECO:0000313" key="2">
    <source>
        <dbReference type="EMBL" id="KAG5456077.1"/>
    </source>
</evidence>
<proteinExistence type="predicted"/>
<reference evidence="2 3" key="1">
    <citation type="journal article" name="Sci. Rep.">
        <title>Genome-scale phylogenetic analyses confirm Olpidium as the closest living zoosporic fungus to the non-flagellated, terrestrial fungi.</title>
        <authorList>
            <person name="Chang Y."/>
            <person name="Rochon D."/>
            <person name="Sekimoto S."/>
            <person name="Wang Y."/>
            <person name="Chovatia M."/>
            <person name="Sandor L."/>
            <person name="Salamov A."/>
            <person name="Grigoriev I.V."/>
            <person name="Stajich J.E."/>
            <person name="Spatafora J.W."/>
        </authorList>
    </citation>
    <scope>NUCLEOTIDE SEQUENCE [LARGE SCALE GENOMIC DNA]</scope>
    <source>
        <strain evidence="2">S191</strain>
    </source>
</reference>
<organism evidence="2 3">
    <name type="scientific">Olpidium bornovanus</name>
    <dbReference type="NCBI Taxonomy" id="278681"/>
    <lineage>
        <taxon>Eukaryota</taxon>
        <taxon>Fungi</taxon>
        <taxon>Fungi incertae sedis</taxon>
        <taxon>Olpidiomycota</taxon>
        <taxon>Olpidiomycotina</taxon>
        <taxon>Olpidiomycetes</taxon>
        <taxon>Olpidiales</taxon>
        <taxon>Olpidiaceae</taxon>
        <taxon>Olpidium</taxon>
    </lineage>
</organism>
<comment type="caution">
    <text evidence="2">The sequence shown here is derived from an EMBL/GenBank/DDBJ whole genome shotgun (WGS) entry which is preliminary data.</text>
</comment>
<dbReference type="AlphaFoldDB" id="A0A8H7ZNA8"/>
<protein>
    <submittedName>
        <fullName evidence="2">Uncharacterized protein</fullName>
    </submittedName>
</protein>
<dbReference type="Proteomes" id="UP000673691">
    <property type="component" value="Unassembled WGS sequence"/>
</dbReference>
<dbReference type="EMBL" id="JAEFCI010012324">
    <property type="protein sequence ID" value="KAG5456077.1"/>
    <property type="molecule type" value="Genomic_DNA"/>
</dbReference>